<reference evidence="2 3" key="1">
    <citation type="submission" date="2019-12" db="EMBL/GenBank/DDBJ databases">
        <title>Whole genome shotgun sequence of Streptomyces caniferus NBRC 15389.</title>
        <authorList>
            <person name="Ichikawa N."/>
            <person name="Kimura A."/>
            <person name="Kitahashi Y."/>
            <person name="Komaki H."/>
            <person name="Tamura T."/>
        </authorList>
    </citation>
    <scope>NUCLEOTIDE SEQUENCE [LARGE SCALE GENOMIC DNA]</scope>
    <source>
        <strain evidence="2 3">NBRC 15389</strain>
    </source>
</reference>
<dbReference type="RefSeq" id="WP_246296010.1">
    <property type="nucleotide sequence ID" value="NZ_BAAATH010000022.1"/>
</dbReference>
<dbReference type="AlphaFoldDB" id="A0A640S9G8"/>
<gene>
    <name evidence="2" type="ORF">Scani_39850</name>
</gene>
<evidence type="ECO:0000259" key="1">
    <source>
        <dbReference type="Pfam" id="PF12680"/>
    </source>
</evidence>
<dbReference type="Proteomes" id="UP000435837">
    <property type="component" value="Unassembled WGS sequence"/>
</dbReference>
<evidence type="ECO:0000313" key="2">
    <source>
        <dbReference type="EMBL" id="GFE07717.1"/>
    </source>
</evidence>
<accession>A0A640S9G8</accession>
<dbReference type="EMBL" id="BLIN01000005">
    <property type="protein sequence ID" value="GFE07717.1"/>
    <property type="molecule type" value="Genomic_DNA"/>
</dbReference>
<dbReference type="Gene3D" id="3.10.450.50">
    <property type="match status" value="1"/>
</dbReference>
<feature type="domain" description="SnoaL-like" evidence="1">
    <location>
        <begin position="15"/>
        <end position="126"/>
    </location>
</feature>
<name>A0A640S9G8_9ACTN</name>
<protein>
    <recommendedName>
        <fullName evidence="1">SnoaL-like domain-containing protein</fullName>
    </recommendedName>
</protein>
<dbReference type="Pfam" id="PF12680">
    <property type="entry name" value="SnoaL_2"/>
    <property type="match status" value="1"/>
</dbReference>
<proteinExistence type="predicted"/>
<dbReference type="InterPro" id="IPR037401">
    <property type="entry name" value="SnoaL-like"/>
</dbReference>
<dbReference type="InterPro" id="IPR032710">
    <property type="entry name" value="NTF2-like_dom_sf"/>
</dbReference>
<evidence type="ECO:0000313" key="3">
    <source>
        <dbReference type="Proteomes" id="UP000435837"/>
    </source>
</evidence>
<sequence length="139" mass="15537">MTKLHSHSDVETAIRYHRAVARFATGEELAAFFHPDAQHRELPNALFPDGVDRDVAGLDEAAQAGRQRIREQTFEVINAVAEEGQVALEVRWSGTLAVPLGKLPAGYVLRAHIATFLEFRDGKIAAQRNYDCYERLPQP</sequence>
<dbReference type="GeneID" id="96633496"/>
<organism evidence="2 3">
    <name type="scientific">Streptomyces caniferus</name>
    <dbReference type="NCBI Taxonomy" id="285557"/>
    <lineage>
        <taxon>Bacteria</taxon>
        <taxon>Bacillati</taxon>
        <taxon>Actinomycetota</taxon>
        <taxon>Actinomycetes</taxon>
        <taxon>Kitasatosporales</taxon>
        <taxon>Streptomycetaceae</taxon>
        <taxon>Streptomyces</taxon>
    </lineage>
</organism>
<comment type="caution">
    <text evidence="2">The sequence shown here is derived from an EMBL/GenBank/DDBJ whole genome shotgun (WGS) entry which is preliminary data.</text>
</comment>
<dbReference type="SUPFAM" id="SSF54427">
    <property type="entry name" value="NTF2-like"/>
    <property type="match status" value="1"/>
</dbReference>